<evidence type="ECO:0000313" key="3">
    <source>
        <dbReference type="Proteomes" id="UP001286456"/>
    </source>
</evidence>
<name>A0AAE0M991_9PEZI</name>
<evidence type="ECO:0000256" key="1">
    <source>
        <dbReference type="SAM" id="SignalP"/>
    </source>
</evidence>
<dbReference type="EMBL" id="JAUEPO010000004">
    <property type="protein sequence ID" value="KAK3324151.1"/>
    <property type="molecule type" value="Genomic_DNA"/>
</dbReference>
<dbReference type="Proteomes" id="UP001286456">
    <property type="component" value="Unassembled WGS sequence"/>
</dbReference>
<proteinExistence type="predicted"/>
<gene>
    <name evidence="2" type="ORF">B0T19DRAFT_223338</name>
</gene>
<accession>A0AAE0M991</accession>
<sequence>MYIRCIPVYPALTLKLTCWSFLLLTPNGYVDRSDKIKPRRPDFWCPPGPCFLCFEELHLQLSPRHSNRWADKLPVSLIYRLIGHGARPGILLAPQTCRARSRGAESRTVQGPRAGFCSQPGRLGGQRMTCGYALAFAICQGFPQSLSLGGHQCMHVCVGCVCYSRHRKSWARVNVMRRPSTFDPGRSVISSFFFFSSSS</sequence>
<protein>
    <recommendedName>
        <fullName evidence="4">Secreted protein</fullName>
    </recommendedName>
</protein>
<evidence type="ECO:0008006" key="4">
    <source>
        <dbReference type="Google" id="ProtNLM"/>
    </source>
</evidence>
<evidence type="ECO:0000313" key="2">
    <source>
        <dbReference type="EMBL" id="KAK3324151.1"/>
    </source>
</evidence>
<feature type="signal peptide" evidence="1">
    <location>
        <begin position="1"/>
        <end position="32"/>
    </location>
</feature>
<feature type="chain" id="PRO_5042010514" description="Secreted protein" evidence="1">
    <location>
        <begin position="33"/>
        <end position="199"/>
    </location>
</feature>
<keyword evidence="1" id="KW-0732">Signal</keyword>
<comment type="caution">
    <text evidence="2">The sequence shown here is derived from an EMBL/GenBank/DDBJ whole genome shotgun (WGS) entry which is preliminary data.</text>
</comment>
<organism evidence="2 3">
    <name type="scientific">Cercophora scortea</name>
    <dbReference type="NCBI Taxonomy" id="314031"/>
    <lineage>
        <taxon>Eukaryota</taxon>
        <taxon>Fungi</taxon>
        <taxon>Dikarya</taxon>
        <taxon>Ascomycota</taxon>
        <taxon>Pezizomycotina</taxon>
        <taxon>Sordariomycetes</taxon>
        <taxon>Sordariomycetidae</taxon>
        <taxon>Sordariales</taxon>
        <taxon>Lasiosphaeriaceae</taxon>
        <taxon>Cercophora</taxon>
    </lineage>
</organism>
<keyword evidence="3" id="KW-1185">Reference proteome</keyword>
<reference evidence="2" key="1">
    <citation type="journal article" date="2023" name="Mol. Phylogenet. Evol.">
        <title>Genome-scale phylogeny and comparative genomics of the fungal order Sordariales.</title>
        <authorList>
            <person name="Hensen N."/>
            <person name="Bonometti L."/>
            <person name="Westerberg I."/>
            <person name="Brannstrom I.O."/>
            <person name="Guillou S."/>
            <person name="Cros-Aarteil S."/>
            <person name="Calhoun S."/>
            <person name="Haridas S."/>
            <person name="Kuo A."/>
            <person name="Mondo S."/>
            <person name="Pangilinan J."/>
            <person name="Riley R."/>
            <person name="LaButti K."/>
            <person name="Andreopoulos B."/>
            <person name="Lipzen A."/>
            <person name="Chen C."/>
            <person name="Yan M."/>
            <person name="Daum C."/>
            <person name="Ng V."/>
            <person name="Clum A."/>
            <person name="Steindorff A."/>
            <person name="Ohm R.A."/>
            <person name="Martin F."/>
            <person name="Silar P."/>
            <person name="Natvig D.O."/>
            <person name="Lalanne C."/>
            <person name="Gautier V."/>
            <person name="Ament-Velasquez S.L."/>
            <person name="Kruys A."/>
            <person name="Hutchinson M.I."/>
            <person name="Powell A.J."/>
            <person name="Barry K."/>
            <person name="Miller A.N."/>
            <person name="Grigoriev I.V."/>
            <person name="Debuchy R."/>
            <person name="Gladieux P."/>
            <person name="Hiltunen Thoren M."/>
            <person name="Johannesson H."/>
        </authorList>
    </citation>
    <scope>NUCLEOTIDE SEQUENCE</scope>
    <source>
        <strain evidence="2">SMH4131-1</strain>
    </source>
</reference>
<reference evidence="2" key="2">
    <citation type="submission" date="2023-06" db="EMBL/GenBank/DDBJ databases">
        <authorList>
            <consortium name="Lawrence Berkeley National Laboratory"/>
            <person name="Haridas S."/>
            <person name="Hensen N."/>
            <person name="Bonometti L."/>
            <person name="Westerberg I."/>
            <person name="Brannstrom I.O."/>
            <person name="Guillou S."/>
            <person name="Cros-Aarteil S."/>
            <person name="Calhoun S."/>
            <person name="Kuo A."/>
            <person name="Mondo S."/>
            <person name="Pangilinan J."/>
            <person name="Riley R."/>
            <person name="Labutti K."/>
            <person name="Andreopoulos B."/>
            <person name="Lipzen A."/>
            <person name="Chen C."/>
            <person name="Yanf M."/>
            <person name="Daum C."/>
            <person name="Ng V."/>
            <person name="Clum A."/>
            <person name="Steindorff A."/>
            <person name="Ohm R."/>
            <person name="Martin F."/>
            <person name="Silar P."/>
            <person name="Natvig D."/>
            <person name="Lalanne C."/>
            <person name="Gautier V."/>
            <person name="Ament-Velasquez S.L."/>
            <person name="Kruys A."/>
            <person name="Hutchinson M.I."/>
            <person name="Powell A.J."/>
            <person name="Barry K."/>
            <person name="Miller A.N."/>
            <person name="Grigoriev I.V."/>
            <person name="Debuchy R."/>
            <person name="Gladieux P."/>
            <person name="Thoren M.H."/>
            <person name="Johannesson H."/>
        </authorList>
    </citation>
    <scope>NUCLEOTIDE SEQUENCE</scope>
    <source>
        <strain evidence="2">SMH4131-1</strain>
    </source>
</reference>
<dbReference type="AlphaFoldDB" id="A0AAE0M991"/>